<name>A0ABY3K6M3_9SPIR</name>
<protein>
    <submittedName>
        <fullName evidence="1">Uncharacterized protein</fullName>
    </submittedName>
</protein>
<gene>
    <name evidence="1" type="ORF">EPJ71_10605</name>
</gene>
<organism evidence="1 2">
    <name type="scientific">Brachyspira aalborgi</name>
    <dbReference type="NCBI Taxonomy" id="29522"/>
    <lineage>
        <taxon>Bacteria</taxon>
        <taxon>Pseudomonadati</taxon>
        <taxon>Spirochaetota</taxon>
        <taxon>Spirochaetia</taxon>
        <taxon>Brachyspirales</taxon>
        <taxon>Brachyspiraceae</taxon>
        <taxon>Brachyspira</taxon>
    </lineage>
</organism>
<evidence type="ECO:0000313" key="1">
    <source>
        <dbReference type="EMBL" id="TXJ31176.1"/>
    </source>
</evidence>
<evidence type="ECO:0000313" key="2">
    <source>
        <dbReference type="Proteomes" id="UP000322659"/>
    </source>
</evidence>
<dbReference type="RefSeq" id="WP_147748691.1">
    <property type="nucleotide sequence ID" value="NZ_SAXZ01000014.1"/>
</dbReference>
<accession>A0ABY3K6M3</accession>
<dbReference type="EMBL" id="SAXZ01000014">
    <property type="protein sequence ID" value="TXJ31176.1"/>
    <property type="molecule type" value="Genomic_DNA"/>
</dbReference>
<keyword evidence="2" id="KW-1185">Reference proteome</keyword>
<reference evidence="1 2" key="1">
    <citation type="journal article" date="1992" name="Lakartidningen">
        <title>[Penicillin V and not amoxicillin is the first choice preparation in acute otitis].</title>
        <authorList>
            <person name="Kamme C."/>
            <person name="Lundgren K."/>
            <person name="Prellner K."/>
        </authorList>
    </citation>
    <scope>NUCLEOTIDE SEQUENCE [LARGE SCALE GENOMIC DNA]</scope>
    <source>
        <strain evidence="1 2">PC5099IV</strain>
    </source>
</reference>
<sequence length="85" mass="10039">MSKKIIMFTKQAKVINIDINLVREYASEGYDLGEIADLLNISFQVFTQYYNKGKSGNKKMKNYIYYRSIYKAYNSGRNLYLKNKN</sequence>
<dbReference type="Proteomes" id="UP000322659">
    <property type="component" value="Unassembled WGS sequence"/>
</dbReference>
<comment type="caution">
    <text evidence="1">The sequence shown here is derived from an EMBL/GenBank/DDBJ whole genome shotgun (WGS) entry which is preliminary data.</text>
</comment>
<proteinExistence type="predicted"/>